<accession>A0AAN8WW31</accession>
<dbReference type="AlphaFoldDB" id="A0AAN8WW31"/>
<dbReference type="EMBL" id="JAXCGZ010018234">
    <property type="protein sequence ID" value="KAK7067474.1"/>
    <property type="molecule type" value="Genomic_DNA"/>
</dbReference>
<feature type="transmembrane region" description="Helical" evidence="1">
    <location>
        <begin position="16"/>
        <end position="36"/>
    </location>
</feature>
<gene>
    <name evidence="2" type="ORF">SK128_020368</name>
</gene>
<comment type="caution">
    <text evidence="2">The sequence shown here is derived from an EMBL/GenBank/DDBJ whole genome shotgun (WGS) entry which is preliminary data.</text>
</comment>
<keyword evidence="3" id="KW-1185">Reference proteome</keyword>
<keyword evidence="1" id="KW-1133">Transmembrane helix</keyword>
<keyword evidence="1" id="KW-0472">Membrane</keyword>
<name>A0AAN8WW31_HALRR</name>
<reference evidence="2 3" key="1">
    <citation type="submission" date="2023-11" db="EMBL/GenBank/DDBJ databases">
        <title>Halocaridina rubra genome assembly.</title>
        <authorList>
            <person name="Smith C."/>
        </authorList>
    </citation>
    <scope>NUCLEOTIDE SEQUENCE [LARGE SCALE GENOMIC DNA]</scope>
    <source>
        <strain evidence="2">EP-1</strain>
        <tissue evidence="2">Whole</tissue>
    </source>
</reference>
<keyword evidence="1" id="KW-0812">Transmembrane</keyword>
<evidence type="ECO:0000313" key="2">
    <source>
        <dbReference type="EMBL" id="KAK7067474.1"/>
    </source>
</evidence>
<protein>
    <submittedName>
        <fullName evidence="2">Uncharacterized protein</fullName>
    </submittedName>
</protein>
<feature type="non-terminal residue" evidence="2">
    <location>
        <position position="1"/>
    </location>
</feature>
<feature type="non-terminal residue" evidence="2">
    <location>
        <position position="60"/>
    </location>
</feature>
<dbReference type="Proteomes" id="UP001381693">
    <property type="component" value="Unassembled WGS sequence"/>
</dbReference>
<sequence>TSLPVGSSLHIHGCWYSFWTVFCIWHILWPSTFGLTSTYAGFGRRRHVCHYAVLEQSQAG</sequence>
<evidence type="ECO:0000256" key="1">
    <source>
        <dbReference type="SAM" id="Phobius"/>
    </source>
</evidence>
<proteinExistence type="predicted"/>
<organism evidence="2 3">
    <name type="scientific">Halocaridina rubra</name>
    <name type="common">Hawaiian red shrimp</name>
    <dbReference type="NCBI Taxonomy" id="373956"/>
    <lineage>
        <taxon>Eukaryota</taxon>
        <taxon>Metazoa</taxon>
        <taxon>Ecdysozoa</taxon>
        <taxon>Arthropoda</taxon>
        <taxon>Crustacea</taxon>
        <taxon>Multicrustacea</taxon>
        <taxon>Malacostraca</taxon>
        <taxon>Eumalacostraca</taxon>
        <taxon>Eucarida</taxon>
        <taxon>Decapoda</taxon>
        <taxon>Pleocyemata</taxon>
        <taxon>Caridea</taxon>
        <taxon>Atyoidea</taxon>
        <taxon>Atyidae</taxon>
        <taxon>Halocaridina</taxon>
    </lineage>
</organism>
<evidence type="ECO:0000313" key="3">
    <source>
        <dbReference type="Proteomes" id="UP001381693"/>
    </source>
</evidence>